<keyword evidence="4 10" id="KW-0812">Transmembrane</keyword>
<feature type="transmembrane region" description="Helical" evidence="10">
    <location>
        <begin position="351"/>
        <end position="378"/>
    </location>
</feature>
<dbReference type="AlphaFoldDB" id="A0AAV5IX05"/>
<evidence type="ECO:0000256" key="10">
    <source>
        <dbReference type="RuleBase" id="RU363079"/>
    </source>
</evidence>
<comment type="subcellular location">
    <subcellularLocation>
        <location evidence="1">Endosome membrane</location>
        <topology evidence="1">Multi-pass membrane protein</topology>
    </subcellularLocation>
    <subcellularLocation>
        <location evidence="2">Golgi apparatus membrane</location>
        <topology evidence="2">Multi-pass membrane protein</topology>
    </subcellularLocation>
</comment>
<keyword evidence="12" id="KW-1185">Reference proteome</keyword>
<feature type="transmembrane region" description="Helical" evidence="10">
    <location>
        <begin position="580"/>
        <end position="600"/>
    </location>
</feature>
<dbReference type="GO" id="GO:0072657">
    <property type="term" value="P:protein localization to membrane"/>
    <property type="evidence" value="ECO:0007669"/>
    <property type="project" value="TreeGrafter"/>
</dbReference>
<comment type="caution">
    <text evidence="11">The sequence shown here is derived from an EMBL/GenBank/DDBJ whole genome shotgun (WGS) entry which is preliminary data.</text>
</comment>
<dbReference type="Pfam" id="PF02990">
    <property type="entry name" value="EMP70"/>
    <property type="match status" value="1"/>
</dbReference>
<comment type="similarity">
    <text evidence="3 10">Belongs to the nonaspanin (TM9SF) (TC 9.A.2) family.</text>
</comment>
<dbReference type="InterPro" id="IPR004240">
    <property type="entry name" value="EMP70"/>
</dbReference>
<feature type="transmembrane region" description="Helical" evidence="10">
    <location>
        <begin position="451"/>
        <end position="474"/>
    </location>
</feature>
<proteinExistence type="inferred from homology"/>
<evidence type="ECO:0000313" key="11">
    <source>
        <dbReference type="EMBL" id="GKV03151.1"/>
    </source>
</evidence>
<feature type="transmembrane region" description="Helical" evidence="10">
    <location>
        <begin position="543"/>
        <end position="568"/>
    </location>
</feature>
<dbReference type="PANTHER" id="PTHR10766:SF110">
    <property type="entry name" value="TRANSMEMBRANE 9 SUPERFAMILY MEMBER 8-RELATED"/>
    <property type="match status" value="1"/>
</dbReference>
<organism evidence="11 12">
    <name type="scientific">Rubroshorea leprosula</name>
    <dbReference type="NCBI Taxonomy" id="152421"/>
    <lineage>
        <taxon>Eukaryota</taxon>
        <taxon>Viridiplantae</taxon>
        <taxon>Streptophyta</taxon>
        <taxon>Embryophyta</taxon>
        <taxon>Tracheophyta</taxon>
        <taxon>Spermatophyta</taxon>
        <taxon>Magnoliopsida</taxon>
        <taxon>eudicotyledons</taxon>
        <taxon>Gunneridae</taxon>
        <taxon>Pentapetalae</taxon>
        <taxon>rosids</taxon>
        <taxon>malvids</taxon>
        <taxon>Malvales</taxon>
        <taxon>Dipterocarpaceae</taxon>
        <taxon>Rubroshorea</taxon>
    </lineage>
</organism>
<reference evidence="11 12" key="1">
    <citation type="journal article" date="2021" name="Commun. Biol.">
        <title>The genome of Shorea leprosula (Dipterocarpaceae) highlights the ecological relevance of drought in aseasonal tropical rainforests.</title>
        <authorList>
            <person name="Ng K.K.S."/>
            <person name="Kobayashi M.J."/>
            <person name="Fawcett J.A."/>
            <person name="Hatakeyama M."/>
            <person name="Paape T."/>
            <person name="Ng C.H."/>
            <person name="Ang C.C."/>
            <person name="Tnah L.H."/>
            <person name="Lee C.T."/>
            <person name="Nishiyama T."/>
            <person name="Sese J."/>
            <person name="O'Brien M.J."/>
            <person name="Copetti D."/>
            <person name="Mohd Noor M.I."/>
            <person name="Ong R.C."/>
            <person name="Putra M."/>
            <person name="Sireger I.Z."/>
            <person name="Indrioko S."/>
            <person name="Kosugi Y."/>
            <person name="Izuno A."/>
            <person name="Isagi Y."/>
            <person name="Lee S.L."/>
            <person name="Shimizu K.K."/>
        </authorList>
    </citation>
    <scope>NUCLEOTIDE SEQUENCE [LARGE SCALE GENOMIC DNA]</scope>
    <source>
        <strain evidence="11">214</strain>
    </source>
</reference>
<feature type="transmembrane region" description="Helical" evidence="10">
    <location>
        <begin position="288"/>
        <end position="310"/>
    </location>
</feature>
<dbReference type="GO" id="GO:0010008">
    <property type="term" value="C:endosome membrane"/>
    <property type="evidence" value="ECO:0007669"/>
    <property type="project" value="UniProtKB-SubCell"/>
</dbReference>
<feature type="transmembrane region" description="Helical" evidence="10">
    <location>
        <begin position="612"/>
        <end position="639"/>
    </location>
</feature>
<name>A0AAV5IX05_9ROSI</name>
<evidence type="ECO:0000256" key="3">
    <source>
        <dbReference type="ARBA" id="ARBA00005227"/>
    </source>
</evidence>
<evidence type="ECO:0000256" key="2">
    <source>
        <dbReference type="ARBA" id="ARBA00004653"/>
    </source>
</evidence>
<dbReference type="PANTHER" id="PTHR10766">
    <property type="entry name" value="TRANSMEMBRANE 9 SUPERFAMILY PROTEIN"/>
    <property type="match status" value="1"/>
</dbReference>
<feature type="transmembrane region" description="Helical" evidence="10">
    <location>
        <begin position="420"/>
        <end position="439"/>
    </location>
</feature>
<dbReference type="EMBL" id="BPVZ01000020">
    <property type="protein sequence ID" value="GKV03151.1"/>
    <property type="molecule type" value="Genomic_DNA"/>
</dbReference>
<evidence type="ECO:0000256" key="4">
    <source>
        <dbReference type="ARBA" id="ARBA00022692"/>
    </source>
</evidence>
<evidence type="ECO:0000256" key="5">
    <source>
        <dbReference type="ARBA" id="ARBA00022729"/>
    </source>
</evidence>
<evidence type="ECO:0000256" key="9">
    <source>
        <dbReference type="ARBA" id="ARBA00023136"/>
    </source>
</evidence>
<dbReference type="GO" id="GO:0000139">
    <property type="term" value="C:Golgi membrane"/>
    <property type="evidence" value="ECO:0007669"/>
    <property type="project" value="UniProtKB-SubCell"/>
</dbReference>
<feature type="transmembrane region" description="Helical" evidence="10">
    <location>
        <begin position="390"/>
        <end position="408"/>
    </location>
</feature>
<feature type="signal peptide" evidence="10">
    <location>
        <begin position="1"/>
        <end position="33"/>
    </location>
</feature>
<keyword evidence="7 10" id="KW-1133">Transmembrane helix</keyword>
<keyword evidence="8" id="KW-0333">Golgi apparatus</keyword>
<keyword evidence="9 10" id="KW-0472">Membrane</keyword>
<evidence type="ECO:0000256" key="8">
    <source>
        <dbReference type="ARBA" id="ARBA00023034"/>
    </source>
</evidence>
<sequence length="649" mass="75121">MMKMESRTRLAFVLNSMMIVVFLLLLLIHGSCCFNLHGVTPREYSKGDLLEVKVNTLTSTSTQLPYMYYSLPYCRPPKLVDDIENLGQVLSGDRIQNSPYVFRMMEPQKCTVVCRIILDAKAAKELKEKVDNDYRVNMILDDLPLVVPIHRLLRELREPPIFYQFGFHVGLQGRYVGSEGPKYFIHNHLAFTVKYHKDSNANISRIVGFEVRPFSVQHKYEGIWNEKNLLNTCEPHSKQKDFYSNLPQEIEEKKEITFTYNVEFQESGTKWASRWDAYIFERESRLQWFSVISSLTIILFLSGTIAVIMLRTVYADVSKYNELETEEETEDETGWKVVHGDIFRPPSNSDLLCVCVGTGVQFLGMIPITTMLAILGFFPPSNRDALSTSLLLTWLLMGYFAGYASARLHKMFGGEERKSIALRTALMFPSILFTIFFFLNTLLWSQNSSGAMPLGTIFTLVFLWLGISVPLVFIGAYSGFKKPAIEDPVVTKKVPREIPEQSWYTKPVFSILVGGVCPFVTIFVEFFYILVTTCFNQFYYISTFHFFFFIILVITCAEVSIVVCYFQLRSENYLWWWRSYFTSGASALYLFLYATYFFFIKLEISNMVSVMVYFRYMLIASLAFFVLTGTIGFYACFWFTRFLYSSLKI</sequence>
<dbReference type="Proteomes" id="UP001054252">
    <property type="component" value="Unassembled WGS sequence"/>
</dbReference>
<evidence type="ECO:0000256" key="6">
    <source>
        <dbReference type="ARBA" id="ARBA00022753"/>
    </source>
</evidence>
<accession>A0AAV5IX05</accession>
<protein>
    <recommendedName>
        <fullName evidence="10">Transmembrane 9 superfamily member</fullName>
    </recommendedName>
</protein>
<feature type="chain" id="PRO_5043090903" description="Transmembrane 9 superfamily member" evidence="10">
    <location>
        <begin position="34"/>
        <end position="649"/>
    </location>
</feature>
<evidence type="ECO:0000313" key="12">
    <source>
        <dbReference type="Proteomes" id="UP001054252"/>
    </source>
</evidence>
<gene>
    <name evidence="11" type="ORF">SLEP1_g15506</name>
</gene>
<keyword evidence="5 10" id="KW-0732">Signal</keyword>
<feature type="transmembrane region" description="Helical" evidence="10">
    <location>
        <begin position="508"/>
        <end position="531"/>
    </location>
</feature>
<evidence type="ECO:0000256" key="7">
    <source>
        <dbReference type="ARBA" id="ARBA00022989"/>
    </source>
</evidence>
<keyword evidence="6" id="KW-0967">Endosome</keyword>
<evidence type="ECO:0000256" key="1">
    <source>
        <dbReference type="ARBA" id="ARBA00004337"/>
    </source>
</evidence>